<evidence type="ECO:0000313" key="2">
    <source>
        <dbReference type="Proteomes" id="UP000692954"/>
    </source>
</evidence>
<reference evidence="1" key="1">
    <citation type="submission" date="2021-01" db="EMBL/GenBank/DDBJ databases">
        <authorList>
            <consortium name="Genoscope - CEA"/>
            <person name="William W."/>
        </authorList>
    </citation>
    <scope>NUCLEOTIDE SEQUENCE</scope>
</reference>
<protein>
    <submittedName>
        <fullName evidence="1">Uncharacterized protein</fullName>
    </submittedName>
</protein>
<comment type="caution">
    <text evidence="1">The sequence shown here is derived from an EMBL/GenBank/DDBJ whole genome shotgun (WGS) entry which is preliminary data.</text>
</comment>
<sequence>MVNFINLIKQQCYGKHLKPQKKIILKRYQQNVIQIRQVLFFELRYYNKTRKANQEKR</sequence>
<dbReference type="Proteomes" id="UP000692954">
    <property type="component" value="Unassembled WGS sequence"/>
</dbReference>
<dbReference type="AlphaFoldDB" id="A0A8S1Q9V5"/>
<organism evidence="1 2">
    <name type="scientific">Paramecium sonneborni</name>
    <dbReference type="NCBI Taxonomy" id="65129"/>
    <lineage>
        <taxon>Eukaryota</taxon>
        <taxon>Sar</taxon>
        <taxon>Alveolata</taxon>
        <taxon>Ciliophora</taxon>
        <taxon>Intramacronucleata</taxon>
        <taxon>Oligohymenophorea</taxon>
        <taxon>Peniculida</taxon>
        <taxon>Parameciidae</taxon>
        <taxon>Paramecium</taxon>
    </lineage>
</organism>
<name>A0A8S1Q9V5_9CILI</name>
<proteinExistence type="predicted"/>
<keyword evidence="2" id="KW-1185">Reference proteome</keyword>
<evidence type="ECO:0000313" key="1">
    <source>
        <dbReference type="EMBL" id="CAD8112499.1"/>
    </source>
</evidence>
<accession>A0A8S1Q9V5</accession>
<gene>
    <name evidence="1" type="ORF">PSON_ATCC_30995.1.T1010028</name>
</gene>
<dbReference type="EMBL" id="CAJJDN010000101">
    <property type="protein sequence ID" value="CAD8112499.1"/>
    <property type="molecule type" value="Genomic_DNA"/>
</dbReference>